<gene>
    <name evidence="3" type="ORF">C2845_PM11G10550</name>
</gene>
<keyword evidence="1" id="KW-0732">Signal</keyword>
<name>A0A3L6RRT3_PANMI</name>
<proteinExistence type="predicted"/>
<dbReference type="EMBL" id="PQIB02000007">
    <property type="protein sequence ID" value="RLN08080.1"/>
    <property type="molecule type" value="Genomic_DNA"/>
</dbReference>
<dbReference type="Pfam" id="PF08246">
    <property type="entry name" value="Inhibitor_I29"/>
    <property type="match status" value="1"/>
</dbReference>
<dbReference type="OrthoDB" id="5855924at2759"/>
<dbReference type="Proteomes" id="UP000275267">
    <property type="component" value="Unassembled WGS sequence"/>
</dbReference>
<organism evidence="3 4">
    <name type="scientific">Panicum miliaceum</name>
    <name type="common">Proso millet</name>
    <name type="synonym">Broomcorn millet</name>
    <dbReference type="NCBI Taxonomy" id="4540"/>
    <lineage>
        <taxon>Eukaryota</taxon>
        <taxon>Viridiplantae</taxon>
        <taxon>Streptophyta</taxon>
        <taxon>Embryophyta</taxon>
        <taxon>Tracheophyta</taxon>
        <taxon>Spermatophyta</taxon>
        <taxon>Magnoliopsida</taxon>
        <taxon>Liliopsida</taxon>
        <taxon>Poales</taxon>
        <taxon>Poaceae</taxon>
        <taxon>PACMAD clade</taxon>
        <taxon>Panicoideae</taxon>
        <taxon>Panicodae</taxon>
        <taxon>Paniceae</taxon>
        <taxon>Panicinae</taxon>
        <taxon>Panicum</taxon>
        <taxon>Panicum sect. Panicum</taxon>
    </lineage>
</organism>
<comment type="caution">
    <text evidence="3">The sequence shown here is derived from an EMBL/GenBank/DDBJ whole genome shotgun (WGS) entry which is preliminary data.</text>
</comment>
<feature type="signal peptide" evidence="1">
    <location>
        <begin position="1"/>
        <end position="26"/>
    </location>
</feature>
<dbReference type="SMART" id="SM00848">
    <property type="entry name" value="Inhibitor_I29"/>
    <property type="match status" value="1"/>
</dbReference>
<dbReference type="InterPro" id="IPR038765">
    <property type="entry name" value="Papain-like_cys_pep_sf"/>
</dbReference>
<evidence type="ECO:0000256" key="1">
    <source>
        <dbReference type="SAM" id="SignalP"/>
    </source>
</evidence>
<evidence type="ECO:0000259" key="2">
    <source>
        <dbReference type="SMART" id="SM00848"/>
    </source>
</evidence>
<feature type="domain" description="Cathepsin propeptide inhibitor" evidence="2">
    <location>
        <begin position="33"/>
        <end position="93"/>
    </location>
</feature>
<accession>A0A3L6RRT3</accession>
<dbReference type="InterPro" id="IPR013201">
    <property type="entry name" value="Prot_inhib_I29"/>
</dbReference>
<dbReference type="STRING" id="4540.A0A3L6RRT3"/>
<keyword evidence="4" id="KW-1185">Reference proteome</keyword>
<dbReference type="SUPFAM" id="SSF54001">
    <property type="entry name" value="Cysteine proteinases"/>
    <property type="match status" value="1"/>
</dbReference>
<sequence length="150" mass="17190">MRRSTVLRVAAAAVLLLLARWQRSEEVETRRMFRDWMAANKKYNSIDEEEHRYAVFKENRRRFDKVNATRDAAGLRLTHLGLNVFADLTNEELRSLHTGCADHQNLAADNKGLPYSVDWSNKGTGGRGQAVSSSTICINWGKDELRREIQ</sequence>
<reference evidence="4" key="1">
    <citation type="journal article" date="2019" name="Nat. Commun.">
        <title>The genome of broomcorn millet.</title>
        <authorList>
            <person name="Zou C."/>
            <person name="Miki D."/>
            <person name="Li D."/>
            <person name="Tang Q."/>
            <person name="Xiao L."/>
            <person name="Rajput S."/>
            <person name="Deng P."/>
            <person name="Jia W."/>
            <person name="Huang R."/>
            <person name="Zhang M."/>
            <person name="Sun Y."/>
            <person name="Hu J."/>
            <person name="Fu X."/>
            <person name="Schnable P.S."/>
            <person name="Li F."/>
            <person name="Zhang H."/>
            <person name="Feng B."/>
            <person name="Zhu X."/>
            <person name="Liu R."/>
            <person name="Schnable J.C."/>
            <person name="Zhu J.-K."/>
            <person name="Zhang H."/>
        </authorList>
    </citation>
    <scope>NUCLEOTIDE SEQUENCE [LARGE SCALE GENOMIC DNA]</scope>
</reference>
<feature type="chain" id="PRO_5018066840" description="Cathepsin propeptide inhibitor domain-containing protein" evidence="1">
    <location>
        <begin position="27"/>
        <end position="150"/>
    </location>
</feature>
<protein>
    <recommendedName>
        <fullName evidence="2">Cathepsin propeptide inhibitor domain-containing protein</fullName>
    </recommendedName>
</protein>
<evidence type="ECO:0000313" key="4">
    <source>
        <dbReference type="Proteomes" id="UP000275267"/>
    </source>
</evidence>
<evidence type="ECO:0000313" key="3">
    <source>
        <dbReference type="EMBL" id="RLN08080.1"/>
    </source>
</evidence>
<dbReference type="Gene3D" id="1.10.287.2250">
    <property type="match status" value="1"/>
</dbReference>
<dbReference type="AlphaFoldDB" id="A0A3L6RRT3"/>